<reference evidence="5" key="1">
    <citation type="submission" date="2018-04" db="EMBL/GenBank/DDBJ databases">
        <authorList>
            <person name="Go L.Y."/>
            <person name="Mitchell J.A."/>
        </authorList>
    </citation>
    <scope>NUCLEOTIDE SEQUENCE</scope>
    <source>
        <tissue evidence="5">Whole organism</tissue>
    </source>
</reference>
<name>A0A336LM46_CULSO</name>
<dbReference type="PANTHER" id="PTHR31849">
    <property type="entry name" value="CYSTEINE-RICH PDF MOTIF DOMAIN-CONTAINING PROTEIN 1"/>
    <property type="match status" value="1"/>
</dbReference>
<dbReference type="EMBL" id="UFQT01000065">
    <property type="protein sequence ID" value="SSX19314.1"/>
    <property type="molecule type" value="Genomic_DNA"/>
</dbReference>
<organism evidence="6">
    <name type="scientific">Culicoides sonorensis</name>
    <name type="common">Biting midge</name>
    <dbReference type="NCBI Taxonomy" id="179676"/>
    <lineage>
        <taxon>Eukaryota</taxon>
        <taxon>Metazoa</taxon>
        <taxon>Ecdysozoa</taxon>
        <taxon>Arthropoda</taxon>
        <taxon>Hexapoda</taxon>
        <taxon>Insecta</taxon>
        <taxon>Pterygota</taxon>
        <taxon>Neoptera</taxon>
        <taxon>Endopterygota</taxon>
        <taxon>Diptera</taxon>
        <taxon>Nematocera</taxon>
        <taxon>Chironomoidea</taxon>
        <taxon>Ceratopogonidae</taxon>
        <taxon>Ceratopogoninae</taxon>
        <taxon>Culicoides</taxon>
        <taxon>Monoculicoides</taxon>
    </lineage>
</organism>
<proteinExistence type="inferred from homology"/>
<gene>
    <name evidence="6" type="primary">CSON013227</name>
</gene>
<dbReference type="AlphaFoldDB" id="A0A336LM46"/>
<dbReference type="PANTHER" id="PTHR31849:SF1">
    <property type="entry name" value="CYSTEINE-RICH DPF MOTIF DOMAIN-CONTAINING PROTEIN 1"/>
    <property type="match status" value="1"/>
</dbReference>
<evidence type="ECO:0000256" key="2">
    <source>
        <dbReference type="ARBA" id="ARBA00014801"/>
    </source>
</evidence>
<dbReference type="PRINTS" id="PR01995">
    <property type="entry name" value="UPF0595"/>
</dbReference>
<sequence>MSTLQDTETKPSTSKRDEKEEPELIKFKCDSCSLQEMAHYKGKNPYFVKNICFTEDCYVMKDPFSPPPAPDTKKSFTEYFLVLGAHCSKCDKSVCRGNECSFFYGQTYCLNCAQSQIKNFPLEIQTKIRKQIASIS</sequence>
<evidence type="ECO:0000313" key="6">
    <source>
        <dbReference type="EMBL" id="SSX19314.1"/>
    </source>
</evidence>
<dbReference type="VEuPathDB" id="VectorBase:CSON013227"/>
<protein>
    <recommendedName>
        <fullName evidence="2">Cysteine-rich DPF motif domain-containing protein 1</fullName>
    </recommendedName>
</protein>
<evidence type="ECO:0000259" key="4">
    <source>
        <dbReference type="Pfam" id="PF10170"/>
    </source>
</evidence>
<feature type="domain" description="Cysteine-rich DPF motif" evidence="4">
    <location>
        <begin position="27"/>
        <end position="128"/>
    </location>
</feature>
<dbReference type="EMBL" id="UFQS01000065">
    <property type="protein sequence ID" value="SSW98928.1"/>
    <property type="molecule type" value="Genomic_DNA"/>
</dbReference>
<evidence type="ECO:0000313" key="5">
    <source>
        <dbReference type="EMBL" id="SSW98928.1"/>
    </source>
</evidence>
<feature type="region of interest" description="Disordered" evidence="3">
    <location>
        <begin position="1"/>
        <end position="22"/>
    </location>
</feature>
<accession>A0A336LM46</accession>
<evidence type="ECO:0000256" key="3">
    <source>
        <dbReference type="SAM" id="MobiDB-lite"/>
    </source>
</evidence>
<dbReference type="InterPro" id="IPR018785">
    <property type="entry name" value="CDPF1_dom"/>
</dbReference>
<evidence type="ECO:0000256" key="1">
    <source>
        <dbReference type="ARBA" id="ARBA00007917"/>
    </source>
</evidence>
<reference evidence="6" key="2">
    <citation type="submission" date="2018-07" db="EMBL/GenBank/DDBJ databases">
        <authorList>
            <person name="Quirk P.G."/>
            <person name="Krulwich T.A."/>
        </authorList>
    </citation>
    <scope>NUCLEOTIDE SEQUENCE</scope>
</reference>
<feature type="compositionally biased region" description="Polar residues" evidence="3">
    <location>
        <begin position="1"/>
        <end position="12"/>
    </location>
</feature>
<dbReference type="InterPro" id="IPR042426">
    <property type="entry name" value="CDPF1"/>
</dbReference>
<comment type="similarity">
    <text evidence="1">Belongs to the CDPF1 family.</text>
</comment>
<dbReference type="OMA" id="CDMHELV"/>
<dbReference type="Pfam" id="PF10170">
    <property type="entry name" value="C6_DPF"/>
    <property type="match status" value="1"/>
</dbReference>